<dbReference type="EMBL" id="DRSQ01000021">
    <property type="protein sequence ID" value="HHE31211.1"/>
    <property type="molecule type" value="Genomic_DNA"/>
</dbReference>
<proteinExistence type="predicted"/>
<protein>
    <submittedName>
        <fullName evidence="1">DUF4292 domain-containing protein</fullName>
    </submittedName>
</protein>
<sequence>MFFMVLLIAAGCSQMRTVSRLPSAPGESVTLTPELERLYRQVASHTSKVEALDGYADLYLTTPKRKAKAYCNVQLRKSQDARLIVSAGILGWPVADLWIRPDSLFVNDMLNNRMLVGRNSGENLGKIIGLRSSFGKLTETLFGVPDMTEPVSAIESVRAVGDLVCYKVRSGSGAKELFVDALSKELAGITYFDLYGRKTAEFRFADYQMKQQGSSELMVPREIDMTLFPDAAPDGSRSLKVVYDERVINPEHFTIRFKMPSKARTVNLDEVEQLPWL</sequence>
<reference evidence="1" key="1">
    <citation type="journal article" date="2020" name="mSystems">
        <title>Genome- and Community-Level Interaction Insights into Carbon Utilization and Element Cycling Functions of Hydrothermarchaeota in Hydrothermal Sediment.</title>
        <authorList>
            <person name="Zhou Z."/>
            <person name="Liu Y."/>
            <person name="Xu W."/>
            <person name="Pan J."/>
            <person name="Luo Z.H."/>
            <person name="Li M."/>
        </authorList>
    </citation>
    <scope>NUCLEOTIDE SEQUENCE [LARGE SCALE GENOMIC DNA]</scope>
    <source>
        <strain evidence="1">HyVt-633</strain>
    </source>
</reference>
<dbReference type="AlphaFoldDB" id="A0A7C5DFB3"/>
<comment type="caution">
    <text evidence="1">The sequence shown here is derived from an EMBL/GenBank/DDBJ whole genome shotgun (WGS) entry which is preliminary data.</text>
</comment>
<accession>A0A7C5DFB3</accession>
<evidence type="ECO:0000313" key="1">
    <source>
        <dbReference type="EMBL" id="HHE31211.1"/>
    </source>
</evidence>
<name>A0A7C5DFB3_9CHLB</name>
<dbReference type="InterPro" id="IPR025634">
    <property type="entry name" value="DUF4292"/>
</dbReference>
<dbReference type="Proteomes" id="UP000886058">
    <property type="component" value="Unassembled WGS sequence"/>
</dbReference>
<gene>
    <name evidence="1" type="ORF">ENL07_00865</name>
</gene>
<dbReference type="Pfam" id="PF14125">
    <property type="entry name" value="DUF4292"/>
    <property type="match status" value="1"/>
</dbReference>
<organism evidence="1">
    <name type="scientific">Chlorobaculum parvum</name>
    <dbReference type="NCBI Taxonomy" id="274539"/>
    <lineage>
        <taxon>Bacteria</taxon>
        <taxon>Pseudomonadati</taxon>
        <taxon>Chlorobiota</taxon>
        <taxon>Chlorobiia</taxon>
        <taxon>Chlorobiales</taxon>
        <taxon>Chlorobiaceae</taxon>
        <taxon>Chlorobaculum</taxon>
    </lineage>
</organism>